<protein>
    <recommendedName>
        <fullName evidence="6 15">Aspartokinase</fullName>
        <ecNumber evidence="5 15">2.7.2.4</ecNumber>
    </recommendedName>
</protein>
<comment type="pathway">
    <text evidence="1 16">Amino-acid biosynthesis; L-lysine biosynthesis via DAP pathway; (S)-tetrahydrodipicolinate from L-aspartate: step 1/4.</text>
</comment>
<evidence type="ECO:0000256" key="5">
    <source>
        <dbReference type="ARBA" id="ARBA00013059"/>
    </source>
</evidence>
<feature type="binding site" evidence="14">
    <location>
        <begin position="173"/>
        <end position="174"/>
    </location>
    <ligand>
        <name>ATP</name>
        <dbReference type="ChEBI" id="CHEBI:30616"/>
    </ligand>
</feature>
<feature type="binding site" evidence="14">
    <location>
        <begin position="7"/>
        <end position="10"/>
    </location>
    <ligand>
        <name>ATP</name>
        <dbReference type="ChEBI" id="CHEBI:30616"/>
    </ligand>
</feature>
<dbReference type="KEGG" id="efk:P856_83"/>
<feature type="binding site" evidence="14">
    <location>
        <begin position="209"/>
        <end position="210"/>
    </location>
    <ligand>
        <name>ATP</name>
        <dbReference type="ChEBI" id="CHEBI:30616"/>
    </ligand>
</feature>
<dbReference type="UniPathway" id="UPA00034">
    <property type="reaction ID" value="UER00015"/>
</dbReference>
<dbReference type="PANTHER" id="PTHR21499:SF3">
    <property type="entry name" value="ASPARTOKINASE"/>
    <property type="match status" value="1"/>
</dbReference>
<dbReference type="UniPathway" id="UPA00050">
    <property type="reaction ID" value="UER00461"/>
</dbReference>
<dbReference type="PROSITE" id="PS51671">
    <property type="entry name" value="ACT"/>
    <property type="match status" value="1"/>
</dbReference>
<dbReference type="GO" id="GO:0004072">
    <property type="term" value="F:aspartate kinase activity"/>
    <property type="evidence" value="ECO:0007669"/>
    <property type="project" value="UniProtKB-EC"/>
</dbReference>
<dbReference type="GO" id="GO:0005524">
    <property type="term" value="F:ATP binding"/>
    <property type="evidence" value="ECO:0007669"/>
    <property type="project" value="UniProtKB-KW"/>
</dbReference>
<comment type="pathway">
    <text evidence="3 16">Amino-acid biosynthesis; L-threonine biosynthesis; L-threonine from L-aspartate: step 1/5.</text>
</comment>
<evidence type="ECO:0000256" key="2">
    <source>
        <dbReference type="ARBA" id="ARBA00004986"/>
    </source>
</evidence>
<gene>
    <name evidence="18" type="ORF">P856_83</name>
</gene>
<dbReference type="UniPathway" id="UPA00051">
    <property type="reaction ID" value="UER00462"/>
</dbReference>
<dbReference type="HOGENOM" id="CLU_009116_3_2_5"/>
<feature type="binding site" evidence="14">
    <location>
        <position position="47"/>
    </location>
    <ligand>
        <name>substrate</name>
    </ligand>
</feature>
<proteinExistence type="inferred from homology"/>
<keyword evidence="19" id="KW-1185">Reference proteome</keyword>
<dbReference type="InterPro" id="IPR001341">
    <property type="entry name" value="Asp_kinase"/>
</dbReference>
<dbReference type="Pfam" id="PF00696">
    <property type="entry name" value="AA_kinase"/>
    <property type="match status" value="1"/>
</dbReference>
<dbReference type="AlphaFoldDB" id="V9TR13"/>
<dbReference type="RefSeq" id="WP_025300210.1">
    <property type="nucleotide sequence ID" value="NZ_CP006745.1"/>
</dbReference>
<dbReference type="CDD" id="cd04261">
    <property type="entry name" value="AAK_AKii-LysC-BS"/>
    <property type="match status" value="1"/>
</dbReference>
<evidence type="ECO:0000256" key="15">
    <source>
        <dbReference type="RuleBase" id="RU003448"/>
    </source>
</evidence>
<evidence type="ECO:0000256" key="16">
    <source>
        <dbReference type="RuleBase" id="RU004249"/>
    </source>
</evidence>
<dbReference type="InterPro" id="IPR001048">
    <property type="entry name" value="Asp/Glu/Uridylate_kinase"/>
</dbReference>
<evidence type="ECO:0000256" key="3">
    <source>
        <dbReference type="ARBA" id="ARBA00005139"/>
    </source>
</evidence>
<dbReference type="InterPro" id="IPR045865">
    <property type="entry name" value="ACT-like_dom_sf"/>
</dbReference>
<comment type="similarity">
    <text evidence="4 15">Belongs to the aspartokinase family.</text>
</comment>
<keyword evidence="8 15" id="KW-0808">Transferase</keyword>
<dbReference type="EC" id="2.7.2.4" evidence="5 15"/>
<keyword evidence="9 14" id="KW-0547">Nucleotide-binding</keyword>
<dbReference type="SUPFAM" id="SSF53633">
    <property type="entry name" value="Carbamate kinase-like"/>
    <property type="match status" value="1"/>
</dbReference>
<dbReference type="PATRIC" id="fig|1401328.3.peg.77"/>
<dbReference type="NCBIfam" id="NF005154">
    <property type="entry name" value="PRK06635.1-2"/>
    <property type="match status" value="1"/>
</dbReference>
<dbReference type="eggNOG" id="COG0527">
    <property type="taxonomic scope" value="Bacteria"/>
</dbReference>
<evidence type="ECO:0000256" key="7">
    <source>
        <dbReference type="ARBA" id="ARBA00022605"/>
    </source>
</evidence>
<evidence type="ECO:0000256" key="9">
    <source>
        <dbReference type="ARBA" id="ARBA00022741"/>
    </source>
</evidence>
<keyword evidence="12" id="KW-0457">Lysine biosynthesis</keyword>
<dbReference type="Pfam" id="PF22468">
    <property type="entry name" value="ACT_9"/>
    <property type="match status" value="2"/>
</dbReference>
<dbReference type="InterPro" id="IPR054352">
    <property type="entry name" value="ACT_Aspartokinase"/>
</dbReference>
<dbReference type="CDD" id="cd04923">
    <property type="entry name" value="ACT_AK-LysC-DapG-like_2"/>
    <property type="match status" value="1"/>
</dbReference>
<dbReference type="FunFam" id="3.40.1160.10:FF:000002">
    <property type="entry name" value="Aspartokinase"/>
    <property type="match status" value="1"/>
</dbReference>
<feature type="binding site" evidence="14">
    <location>
        <position position="179"/>
    </location>
    <ligand>
        <name>ATP</name>
        <dbReference type="ChEBI" id="CHEBI:30616"/>
    </ligand>
</feature>
<dbReference type="GO" id="GO:0005829">
    <property type="term" value="C:cytosol"/>
    <property type="evidence" value="ECO:0007669"/>
    <property type="project" value="TreeGrafter"/>
</dbReference>
<name>V9TR13_9PROT</name>
<dbReference type="GO" id="GO:0009089">
    <property type="term" value="P:lysine biosynthetic process via diaminopimelate"/>
    <property type="evidence" value="ECO:0007669"/>
    <property type="project" value="UniProtKB-UniPathway"/>
</dbReference>
<evidence type="ECO:0000313" key="19">
    <source>
        <dbReference type="Proteomes" id="UP000018700"/>
    </source>
</evidence>
<dbReference type="STRING" id="1401328.P856_83"/>
<feature type="domain" description="ACT" evidence="17">
    <location>
        <begin position="264"/>
        <end position="348"/>
    </location>
</feature>
<sequence length="407" mass="43323">MARIVMKFGGTSVSNTDRIKNVARLVKAEVDLGNEVAVVVSAMSGTTDQLAAWSNAVAQLQRSEEYDIVVSSGEQITVGLLALALQNLGLKARSWLAWQIPIYTDCVHGNARIISIDSSIILKEIVQGQIAVVAGFQGIGPNKRITTLGRGGSDTSAVALAASLQADRCDIYTDVEGVYTTDPHLIAKARKIDFIAYEEMLELASHGAKVLHSRAVIMAALYALPVQVLSSLDKKPGTLIVKEGGLVEKQVVTSIAYSTNEAKVTLIGLTDCPGVAAAIFESLAKAAINVDMIVQNVSQNGDFTDLTFTVNSSNLNLACKMLNVLKKDLGYVDIISNAMVCKISVVGVGMRSQPGVAKIMFHTLAKCGINIQLITTSEIRISVLISSKYLDLALQALHTAYGLDTDG</sequence>
<dbReference type="FunFam" id="3.30.2130.10:FF:000002">
    <property type="entry name" value="Aspartokinase"/>
    <property type="match status" value="1"/>
</dbReference>
<organism evidence="18 19">
    <name type="scientific">Candidatus Endolissoclinum faulkneri L5</name>
    <dbReference type="NCBI Taxonomy" id="1401328"/>
    <lineage>
        <taxon>Bacteria</taxon>
        <taxon>Pseudomonadati</taxon>
        <taxon>Pseudomonadota</taxon>
        <taxon>Alphaproteobacteria</taxon>
        <taxon>Rhodospirillales</taxon>
        <taxon>Rhodospirillaceae</taxon>
        <taxon>Candidatus Endolissoclinum</taxon>
    </lineage>
</organism>
<evidence type="ECO:0000256" key="1">
    <source>
        <dbReference type="ARBA" id="ARBA00004766"/>
    </source>
</evidence>
<reference evidence="18 19" key="1">
    <citation type="journal article" date="2013" name="PLoS ONE">
        <title>Bacterial endosymbiosis in a chordate host: long-term co-evolution and conservation of secondary metabolism.</title>
        <authorList>
            <person name="Kwan J.C."/>
            <person name="Schmidt E.W."/>
        </authorList>
    </citation>
    <scope>NUCLEOTIDE SEQUENCE [LARGE SCALE GENOMIC DNA]</scope>
    <source>
        <strain evidence="19">faulkneri L5</strain>
    </source>
</reference>
<dbReference type="GO" id="GO:0009088">
    <property type="term" value="P:threonine biosynthetic process"/>
    <property type="evidence" value="ECO:0007669"/>
    <property type="project" value="UniProtKB-UniPathway"/>
</dbReference>
<evidence type="ECO:0000313" key="18">
    <source>
        <dbReference type="EMBL" id="AHC73324.1"/>
    </source>
</evidence>
<dbReference type="SUPFAM" id="SSF55021">
    <property type="entry name" value="ACT-like"/>
    <property type="match status" value="2"/>
</dbReference>
<dbReference type="Proteomes" id="UP000018700">
    <property type="component" value="Chromosome"/>
</dbReference>
<dbReference type="Gene3D" id="3.40.1160.10">
    <property type="entry name" value="Acetylglutamate kinase-like"/>
    <property type="match status" value="1"/>
</dbReference>
<keyword evidence="10 15" id="KW-0418">Kinase</keyword>
<evidence type="ECO:0000256" key="12">
    <source>
        <dbReference type="ARBA" id="ARBA00023154"/>
    </source>
</evidence>
<keyword evidence="11 14" id="KW-0067">ATP-binding</keyword>
<dbReference type="InterPro" id="IPR036393">
    <property type="entry name" value="AceGlu_kinase-like_sf"/>
</dbReference>
<dbReference type="InterPro" id="IPR041740">
    <property type="entry name" value="AKii-LysC-BS"/>
</dbReference>
<evidence type="ECO:0000256" key="6">
    <source>
        <dbReference type="ARBA" id="ARBA00016273"/>
    </source>
</evidence>
<dbReference type="InterPro" id="IPR018042">
    <property type="entry name" value="Aspartate_kinase_CS"/>
</dbReference>
<evidence type="ECO:0000256" key="13">
    <source>
        <dbReference type="ARBA" id="ARBA00047872"/>
    </source>
</evidence>
<dbReference type="NCBIfam" id="TIGR00657">
    <property type="entry name" value="asp_kinases"/>
    <property type="match status" value="1"/>
</dbReference>
<accession>V9TR13</accession>
<evidence type="ECO:0000256" key="14">
    <source>
        <dbReference type="PIRSR" id="PIRSR000726-1"/>
    </source>
</evidence>
<dbReference type="PIRSF" id="PIRSF000726">
    <property type="entry name" value="Asp_kin"/>
    <property type="match status" value="1"/>
</dbReference>
<comment type="catalytic activity">
    <reaction evidence="13 15">
        <text>L-aspartate + ATP = 4-phospho-L-aspartate + ADP</text>
        <dbReference type="Rhea" id="RHEA:23776"/>
        <dbReference type="ChEBI" id="CHEBI:29991"/>
        <dbReference type="ChEBI" id="CHEBI:30616"/>
        <dbReference type="ChEBI" id="CHEBI:57535"/>
        <dbReference type="ChEBI" id="CHEBI:456216"/>
        <dbReference type="EC" id="2.7.2.4"/>
    </reaction>
</comment>
<evidence type="ECO:0000259" key="17">
    <source>
        <dbReference type="PROSITE" id="PS51671"/>
    </source>
</evidence>
<evidence type="ECO:0000256" key="4">
    <source>
        <dbReference type="ARBA" id="ARBA00010122"/>
    </source>
</evidence>
<dbReference type="PROSITE" id="PS00324">
    <property type="entry name" value="ASPARTOKINASE"/>
    <property type="match status" value="1"/>
</dbReference>
<dbReference type="NCBIfam" id="NF005155">
    <property type="entry name" value="PRK06635.1-4"/>
    <property type="match status" value="1"/>
</dbReference>
<evidence type="ECO:0000256" key="8">
    <source>
        <dbReference type="ARBA" id="ARBA00022679"/>
    </source>
</evidence>
<evidence type="ECO:0000256" key="10">
    <source>
        <dbReference type="ARBA" id="ARBA00022777"/>
    </source>
</evidence>
<dbReference type="Gene3D" id="3.30.2130.10">
    <property type="entry name" value="VC0802-like"/>
    <property type="match status" value="1"/>
</dbReference>
<dbReference type="GO" id="GO:0009090">
    <property type="term" value="P:homoserine biosynthetic process"/>
    <property type="evidence" value="ECO:0007669"/>
    <property type="project" value="TreeGrafter"/>
</dbReference>
<feature type="binding site" evidence="14">
    <location>
        <position position="74"/>
    </location>
    <ligand>
        <name>substrate</name>
    </ligand>
</feature>
<evidence type="ECO:0000256" key="11">
    <source>
        <dbReference type="ARBA" id="ARBA00022840"/>
    </source>
</evidence>
<dbReference type="InterPro" id="IPR005260">
    <property type="entry name" value="Asp_kin_monofn"/>
</dbReference>
<dbReference type="PANTHER" id="PTHR21499">
    <property type="entry name" value="ASPARTATE KINASE"/>
    <property type="match status" value="1"/>
</dbReference>
<comment type="pathway">
    <text evidence="2 16">Amino-acid biosynthesis; L-methionine biosynthesis via de novo pathway; L-homoserine from L-aspartate: step 1/3.</text>
</comment>
<dbReference type="CDD" id="cd04913">
    <property type="entry name" value="ACT_AKii-LysC-BS-like_1"/>
    <property type="match status" value="1"/>
</dbReference>
<dbReference type="EMBL" id="CP006745">
    <property type="protein sequence ID" value="AHC73324.1"/>
    <property type="molecule type" value="Genomic_DNA"/>
</dbReference>
<dbReference type="OrthoDB" id="9799110at2"/>
<keyword evidence="7 16" id="KW-0028">Amino-acid biosynthesis</keyword>
<dbReference type="InterPro" id="IPR002912">
    <property type="entry name" value="ACT_dom"/>
</dbReference>